<proteinExistence type="predicted"/>
<comment type="caution">
    <text evidence="2">The sequence shown here is derived from an EMBL/GenBank/DDBJ whole genome shotgun (WGS) entry which is preliminary data.</text>
</comment>
<dbReference type="Proteomes" id="UP000016491">
    <property type="component" value="Unassembled WGS sequence"/>
</dbReference>
<dbReference type="AlphaFoldDB" id="A0ABC9TRK1"/>
<organism evidence="2 3">
    <name type="scientific">[Clostridium] symbiosum ATCC 14940</name>
    <dbReference type="NCBI Taxonomy" id="411472"/>
    <lineage>
        <taxon>Bacteria</taxon>
        <taxon>Bacillati</taxon>
        <taxon>Bacillota</taxon>
        <taxon>Clostridia</taxon>
        <taxon>Lachnospirales</taxon>
        <taxon>Lachnospiraceae</taxon>
        <taxon>Otoolea</taxon>
    </lineage>
</organism>
<dbReference type="EMBL" id="AWSU01000369">
    <property type="protein sequence ID" value="ERI73786.1"/>
    <property type="molecule type" value="Genomic_DNA"/>
</dbReference>
<name>A0ABC9TRK1_CLOSY</name>
<protein>
    <recommendedName>
        <fullName evidence="4">Abasic site processing protein</fullName>
    </recommendedName>
</protein>
<evidence type="ECO:0000313" key="2">
    <source>
        <dbReference type="EMBL" id="ERI73786.1"/>
    </source>
</evidence>
<evidence type="ECO:0000256" key="1">
    <source>
        <dbReference type="SAM" id="MobiDB-lite"/>
    </source>
</evidence>
<feature type="region of interest" description="Disordered" evidence="1">
    <location>
        <begin position="37"/>
        <end position="57"/>
    </location>
</feature>
<feature type="compositionally biased region" description="Basic and acidic residues" evidence="1">
    <location>
        <begin position="38"/>
        <end position="47"/>
    </location>
</feature>
<reference evidence="2 3" key="1">
    <citation type="submission" date="2013-07" db="EMBL/GenBank/DDBJ databases">
        <authorList>
            <person name="Weinstock G."/>
            <person name="Sodergren E."/>
            <person name="Wylie T."/>
            <person name="Fulton L."/>
            <person name="Fulton R."/>
            <person name="Fronick C."/>
            <person name="O'Laughlin M."/>
            <person name="Godfrey J."/>
            <person name="Miner T."/>
            <person name="Herter B."/>
            <person name="Appelbaum E."/>
            <person name="Cordes M."/>
            <person name="Lek S."/>
            <person name="Wollam A."/>
            <person name="Pepin K.H."/>
            <person name="Palsikar V.B."/>
            <person name="Mitreva M."/>
            <person name="Wilson R.K."/>
        </authorList>
    </citation>
    <scope>NUCLEOTIDE SEQUENCE [LARGE SCALE GENOMIC DNA]</scope>
    <source>
        <strain evidence="2 3">ATCC 14940</strain>
    </source>
</reference>
<accession>A0ABC9TRK1</accession>
<gene>
    <name evidence="2" type="ORF">CLOSYM_04623</name>
</gene>
<sequence>MCGKYDMPTMRLDKRIALDLISACRKHIVAATGSSPFKVRDNQRPERTMSGVAKIFA</sequence>
<evidence type="ECO:0000313" key="3">
    <source>
        <dbReference type="Proteomes" id="UP000016491"/>
    </source>
</evidence>
<evidence type="ECO:0008006" key="4">
    <source>
        <dbReference type="Google" id="ProtNLM"/>
    </source>
</evidence>